<proteinExistence type="predicted"/>
<evidence type="ECO:0000313" key="1">
    <source>
        <dbReference type="EMBL" id="KAK7853977.1"/>
    </source>
</evidence>
<name>A0AAW0LTL9_QUESU</name>
<sequence>MDLSSSFGKNKKNLAPATLDILVAPNPQDFYDETPFHGGWGGGGGAFAVSADLAILLNCLYPLTGCASRHS</sequence>
<dbReference type="EMBL" id="PKMF04000060">
    <property type="protein sequence ID" value="KAK7853977.1"/>
    <property type="molecule type" value="Genomic_DNA"/>
</dbReference>
<protein>
    <submittedName>
        <fullName evidence="1">Uncharacterized protein</fullName>
    </submittedName>
</protein>
<evidence type="ECO:0000313" key="2">
    <source>
        <dbReference type="Proteomes" id="UP000237347"/>
    </source>
</evidence>
<dbReference type="AlphaFoldDB" id="A0AAW0LTL9"/>
<keyword evidence="2" id="KW-1185">Reference proteome</keyword>
<organism evidence="1 2">
    <name type="scientific">Quercus suber</name>
    <name type="common">Cork oak</name>
    <dbReference type="NCBI Taxonomy" id="58331"/>
    <lineage>
        <taxon>Eukaryota</taxon>
        <taxon>Viridiplantae</taxon>
        <taxon>Streptophyta</taxon>
        <taxon>Embryophyta</taxon>
        <taxon>Tracheophyta</taxon>
        <taxon>Spermatophyta</taxon>
        <taxon>Magnoliopsida</taxon>
        <taxon>eudicotyledons</taxon>
        <taxon>Gunneridae</taxon>
        <taxon>Pentapetalae</taxon>
        <taxon>rosids</taxon>
        <taxon>fabids</taxon>
        <taxon>Fagales</taxon>
        <taxon>Fagaceae</taxon>
        <taxon>Quercus</taxon>
    </lineage>
</organism>
<gene>
    <name evidence="1" type="ORF">CFP56_034152</name>
</gene>
<comment type="caution">
    <text evidence="1">The sequence shown here is derived from an EMBL/GenBank/DDBJ whole genome shotgun (WGS) entry which is preliminary data.</text>
</comment>
<accession>A0AAW0LTL9</accession>
<dbReference type="Proteomes" id="UP000237347">
    <property type="component" value="Unassembled WGS sequence"/>
</dbReference>
<reference evidence="1 2" key="1">
    <citation type="journal article" date="2018" name="Sci. Data">
        <title>The draft genome sequence of cork oak.</title>
        <authorList>
            <person name="Ramos A.M."/>
            <person name="Usie A."/>
            <person name="Barbosa P."/>
            <person name="Barros P.M."/>
            <person name="Capote T."/>
            <person name="Chaves I."/>
            <person name="Simoes F."/>
            <person name="Abreu I."/>
            <person name="Carrasquinho I."/>
            <person name="Faro C."/>
            <person name="Guimaraes J.B."/>
            <person name="Mendonca D."/>
            <person name="Nobrega F."/>
            <person name="Rodrigues L."/>
            <person name="Saibo N.J.M."/>
            <person name="Varela M.C."/>
            <person name="Egas C."/>
            <person name="Matos J."/>
            <person name="Miguel C.M."/>
            <person name="Oliveira M.M."/>
            <person name="Ricardo C.P."/>
            <person name="Goncalves S."/>
        </authorList>
    </citation>
    <scope>NUCLEOTIDE SEQUENCE [LARGE SCALE GENOMIC DNA]</scope>
    <source>
        <strain evidence="2">cv. HL8</strain>
    </source>
</reference>